<dbReference type="InterPro" id="IPR025166">
    <property type="entry name" value="Integrase_DNA_bind_dom"/>
</dbReference>
<dbReference type="GO" id="GO:0003677">
    <property type="term" value="F:DNA binding"/>
    <property type="evidence" value="ECO:0007669"/>
    <property type="project" value="UniProtKB-KW"/>
</dbReference>
<dbReference type="EMBL" id="JBHTJW010000002">
    <property type="protein sequence ID" value="MFD0930438.1"/>
    <property type="molecule type" value="Genomic_DNA"/>
</dbReference>
<protein>
    <submittedName>
        <fullName evidence="4">Arm DNA-binding domain-containing protein</fullName>
    </submittedName>
</protein>
<sequence>MSTIQSKRLRVKAALSDLTIWRAKPDKKPYSLNDGDGLSLLVEPNTSKGWRFRYTLNGRARGTFNFDIASNLVNLDVE</sequence>
<keyword evidence="2" id="KW-0229">DNA integration</keyword>
<dbReference type="PANTHER" id="PTHR30629:SF2">
    <property type="entry name" value="PROPHAGE INTEGRASE INTS-RELATED"/>
    <property type="match status" value="1"/>
</dbReference>
<keyword evidence="4" id="KW-0238">DNA-binding</keyword>
<name>A0ABW3GJ38_9PROT</name>
<evidence type="ECO:0000256" key="2">
    <source>
        <dbReference type="ARBA" id="ARBA00022908"/>
    </source>
</evidence>
<evidence type="ECO:0000259" key="3">
    <source>
        <dbReference type="Pfam" id="PF13356"/>
    </source>
</evidence>
<keyword evidence="5" id="KW-1185">Reference proteome</keyword>
<evidence type="ECO:0000256" key="1">
    <source>
        <dbReference type="ARBA" id="ARBA00008857"/>
    </source>
</evidence>
<dbReference type="RefSeq" id="WP_379076813.1">
    <property type="nucleotide sequence ID" value="NZ_JBHTJW010000002.1"/>
</dbReference>
<dbReference type="InterPro" id="IPR050808">
    <property type="entry name" value="Phage_Integrase"/>
</dbReference>
<comment type="caution">
    <text evidence="4">The sequence shown here is derived from an EMBL/GenBank/DDBJ whole genome shotgun (WGS) entry which is preliminary data.</text>
</comment>
<evidence type="ECO:0000313" key="4">
    <source>
        <dbReference type="EMBL" id="MFD0930438.1"/>
    </source>
</evidence>
<dbReference type="PANTHER" id="PTHR30629">
    <property type="entry name" value="PROPHAGE INTEGRASE"/>
    <property type="match status" value="1"/>
</dbReference>
<accession>A0ABW3GJ38</accession>
<dbReference type="Gene3D" id="3.30.160.390">
    <property type="entry name" value="Integrase, DNA-binding domain"/>
    <property type="match status" value="1"/>
</dbReference>
<dbReference type="Proteomes" id="UP001597106">
    <property type="component" value="Unassembled WGS sequence"/>
</dbReference>
<comment type="similarity">
    <text evidence="1">Belongs to the 'phage' integrase family.</text>
</comment>
<reference evidence="5" key="1">
    <citation type="journal article" date="2019" name="Int. J. Syst. Evol. Microbiol.">
        <title>The Global Catalogue of Microorganisms (GCM) 10K type strain sequencing project: providing services to taxonomists for standard genome sequencing and annotation.</title>
        <authorList>
            <consortium name="The Broad Institute Genomics Platform"/>
            <consortium name="The Broad Institute Genome Sequencing Center for Infectious Disease"/>
            <person name="Wu L."/>
            <person name="Ma J."/>
        </authorList>
    </citation>
    <scope>NUCLEOTIDE SEQUENCE [LARGE SCALE GENOMIC DNA]</scope>
    <source>
        <strain evidence="5">CCUG 59685</strain>
    </source>
</reference>
<proteinExistence type="inferred from homology"/>
<gene>
    <name evidence="4" type="ORF">ACFQ1T_11680</name>
</gene>
<dbReference type="InterPro" id="IPR038488">
    <property type="entry name" value="Integrase_DNA-bd_sf"/>
</dbReference>
<evidence type="ECO:0000313" key="5">
    <source>
        <dbReference type="Proteomes" id="UP001597106"/>
    </source>
</evidence>
<dbReference type="Pfam" id="PF13356">
    <property type="entry name" value="Arm-DNA-bind_3"/>
    <property type="match status" value="1"/>
</dbReference>
<organism evidence="4 5">
    <name type="scientific">Methylophilus glucosoxydans</name>
    <dbReference type="NCBI Taxonomy" id="752553"/>
    <lineage>
        <taxon>Bacteria</taxon>
        <taxon>Pseudomonadati</taxon>
        <taxon>Pseudomonadota</taxon>
        <taxon>Betaproteobacteria</taxon>
        <taxon>Nitrosomonadales</taxon>
        <taxon>Methylophilaceae</taxon>
        <taxon>Methylophilus</taxon>
    </lineage>
</organism>
<feature type="domain" description="Integrase DNA-binding" evidence="3">
    <location>
        <begin position="15"/>
        <end position="61"/>
    </location>
</feature>